<evidence type="ECO:0000313" key="2">
    <source>
        <dbReference type="EMBL" id="STX51607.1"/>
    </source>
</evidence>
<proteinExistence type="predicted"/>
<evidence type="ECO:0000313" key="3">
    <source>
        <dbReference type="Proteomes" id="UP000254794"/>
    </source>
</evidence>
<sequence>MNKKLSNQLEKWFKARNQKGNPQVFGSKNIYIVPSAFGWAYAFVLITLFTAAINYQISLIFLMVFLLSLIGMGSAWEAHANLKDLGLKLLSVDDTEEESLARVHLLIQPNKKIRYDLTFHCLQQEPIAIEEVLLEEFKFILSIKTGERGCFKLPAIKITSLYPLGLFKVWSYAYFNRQFYVYPKPVFPGFWPMPVSLPEKNEVALAGDNEIYELKQVENPWAQPNLIAWKTVAKGQGWYIKTMNSTKGDYWLFQLQDLPAIDLEGKLRFLSYWVQAADAKDDLYSLKLGAQSTKFSHGKAHLQQCLRQLATYS</sequence>
<feature type="transmembrane region" description="Helical" evidence="1">
    <location>
        <begin position="59"/>
        <end position="78"/>
    </location>
</feature>
<dbReference type="EMBL" id="UGOD01000001">
    <property type="protein sequence ID" value="STX51607.1"/>
    <property type="molecule type" value="Genomic_DNA"/>
</dbReference>
<dbReference type="PANTHER" id="PTHR34351">
    <property type="entry name" value="SLR1927 PROTEIN-RELATED"/>
    <property type="match status" value="1"/>
</dbReference>
<dbReference type="PANTHER" id="PTHR34351:SF1">
    <property type="entry name" value="SLR1927 PROTEIN"/>
    <property type="match status" value="1"/>
</dbReference>
<keyword evidence="1 2" id="KW-0812">Transmembrane</keyword>
<organism evidence="2 3">
    <name type="scientific">Legionella busanensis</name>
    <dbReference type="NCBI Taxonomy" id="190655"/>
    <lineage>
        <taxon>Bacteria</taxon>
        <taxon>Pseudomonadati</taxon>
        <taxon>Pseudomonadota</taxon>
        <taxon>Gammaproteobacteria</taxon>
        <taxon>Legionellales</taxon>
        <taxon>Legionellaceae</taxon>
        <taxon>Legionella</taxon>
    </lineage>
</organism>
<reference evidence="2 3" key="1">
    <citation type="submission" date="2018-06" db="EMBL/GenBank/DDBJ databases">
        <authorList>
            <consortium name="Pathogen Informatics"/>
            <person name="Doyle S."/>
        </authorList>
    </citation>
    <scope>NUCLEOTIDE SEQUENCE [LARGE SCALE GENOMIC DNA]</scope>
    <source>
        <strain evidence="2 3">NCTC13316</strain>
    </source>
</reference>
<evidence type="ECO:0000256" key="1">
    <source>
        <dbReference type="SAM" id="Phobius"/>
    </source>
</evidence>
<accession>A0A378JKJ6</accession>
<feature type="transmembrane region" description="Helical" evidence="1">
    <location>
        <begin position="30"/>
        <end position="53"/>
    </location>
</feature>
<keyword evidence="1" id="KW-0472">Membrane</keyword>
<name>A0A378JKJ6_9GAMM</name>
<gene>
    <name evidence="2" type="ORF">NCTC13316_01703</name>
</gene>
<keyword evidence="3" id="KW-1185">Reference proteome</keyword>
<keyword evidence="1" id="KW-1133">Transmembrane helix</keyword>
<dbReference type="RefSeq" id="WP_115331233.1">
    <property type="nucleotide sequence ID" value="NZ_CAAAHP010000002.1"/>
</dbReference>
<dbReference type="AlphaFoldDB" id="A0A378JKJ6"/>
<protein>
    <submittedName>
        <fullName evidence="2">Transmembrane protein</fullName>
    </submittedName>
</protein>
<dbReference type="Proteomes" id="UP000254794">
    <property type="component" value="Unassembled WGS sequence"/>
</dbReference>
<dbReference type="OrthoDB" id="5298497at2"/>